<gene>
    <name evidence="1" type="ORF">MYCIT1_LOCUS31567</name>
</gene>
<organism evidence="1 2">
    <name type="scientific">Mycena citricolor</name>
    <dbReference type="NCBI Taxonomy" id="2018698"/>
    <lineage>
        <taxon>Eukaryota</taxon>
        <taxon>Fungi</taxon>
        <taxon>Dikarya</taxon>
        <taxon>Basidiomycota</taxon>
        <taxon>Agaricomycotina</taxon>
        <taxon>Agaricomycetes</taxon>
        <taxon>Agaricomycetidae</taxon>
        <taxon>Agaricales</taxon>
        <taxon>Marasmiineae</taxon>
        <taxon>Mycenaceae</taxon>
        <taxon>Mycena</taxon>
    </lineage>
</organism>
<dbReference type="AlphaFoldDB" id="A0AAD2Q6D9"/>
<reference evidence="1" key="1">
    <citation type="submission" date="2023-11" db="EMBL/GenBank/DDBJ databases">
        <authorList>
            <person name="De Vega J J."/>
            <person name="De Vega J J."/>
        </authorList>
    </citation>
    <scope>NUCLEOTIDE SEQUENCE</scope>
</reference>
<sequence length="97" mass="11585">MLEITWSMMRHQFTPGFENILDEGVNNSWYDTSNLLQALVFWWIFIPWVQAELEAYRNCVNLTVKCQDCNKILPHGVPQHMLEYPEEYAVLDFKARF</sequence>
<protein>
    <submittedName>
        <fullName evidence="1">Uncharacterized protein</fullName>
    </submittedName>
</protein>
<accession>A0AAD2Q6D9</accession>
<comment type="caution">
    <text evidence="1">The sequence shown here is derived from an EMBL/GenBank/DDBJ whole genome shotgun (WGS) entry which is preliminary data.</text>
</comment>
<evidence type="ECO:0000313" key="1">
    <source>
        <dbReference type="EMBL" id="CAK5280870.1"/>
    </source>
</evidence>
<proteinExistence type="predicted"/>
<dbReference type="Proteomes" id="UP001295794">
    <property type="component" value="Unassembled WGS sequence"/>
</dbReference>
<name>A0AAD2Q6D9_9AGAR</name>
<keyword evidence="2" id="KW-1185">Reference proteome</keyword>
<evidence type="ECO:0000313" key="2">
    <source>
        <dbReference type="Proteomes" id="UP001295794"/>
    </source>
</evidence>
<dbReference type="EMBL" id="CAVNYO010000440">
    <property type="protein sequence ID" value="CAK5280870.1"/>
    <property type="molecule type" value="Genomic_DNA"/>
</dbReference>